<organism evidence="1 2">
    <name type="scientific">Flammeovirga agarivorans</name>
    <dbReference type="NCBI Taxonomy" id="2726742"/>
    <lineage>
        <taxon>Bacteria</taxon>
        <taxon>Pseudomonadati</taxon>
        <taxon>Bacteroidota</taxon>
        <taxon>Cytophagia</taxon>
        <taxon>Cytophagales</taxon>
        <taxon>Flammeovirgaceae</taxon>
        <taxon>Flammeovirga</taxon>
    </lineage>
</organism>
<dbReference type="EMBL" id="JABAIL010000016">
    <property type="protein sequence ID" value="NLR94860.1"/>
    <property type="molecule type" value="Genomic_DNA"/>
</dbReference>
<gene>
    <name evidence="1" type="ORF">HGP29_26885</name>
</gene>
<dbReference type="Proteomes" id="UP000585050">
    <property type="component" value="Unassembled WGS sequence"/>
</dbReference>
<reference evidence="1 2" key="1">
    <citation type="submission" date="2020-04" db="EMBL/GenBank/DDBJ databases">
        <title>Flammeovirga sp. SR4, a novel species isolated from seawater.</title>
        <authorList>
            <person name="Wang X."/>
        </authorList>
    </citation>
    <scope>NUCLEOTIDE SEQUENCE [LARGE SCALE GENOMIC DNA]</scope>
    <source>
        <strain evidence="1 2">SR4</strain>
    </source>
</reference>
<name>A0A7X8SR40_9BACT</name>
<dbReference type="RefSeq" id="WP_168885569.1">
    <property type="nucleotide sequence ID" value="NZ_JABAIL010000016.1"/>
</dbReference>
<evidence type="ECO:0000313" key="2">
    <source>
        <dbReference type="Proteomes" id="UP000585050"/>
    </source>
</evidence>
<dbReference type="AlphaFoldDB" id="A0A7X8SR40"/>
<proteinExistence type="predicted"/>
<accession>A0A7X8SR40</accession>
<evidence type="ECO:0000313" key="1">
    <source>
        <dbReference type="EMBL" id="NLR94860.1"/>
    </source>
</evidence>
<keyword evidence="2" id="KW-1185">Reference proteome</keyword>
<sequence length="68" mass="6935">MLTELSKMDDGNSQGDALEKFSSSLANAIETYVKSATVKVNKGIPVATTGSAAAQSGTTTEIGIGKLE</sequence>
<protein>
    <submittedName>
        <fullName evidence="1">Uncharacterized protein</fullName>
    </submittedName>
</protein>
<comment type="caution">
    <text evidence="1">The sequence shown here is derived from an EMBL/GenBank/DDBJ whole genome shotgun (WGS) entry which is preliminary data.</text>
</comment>